<feature type="region of interest" description="Disordered" evidence="1">
    <location>
        <begin position="129"/>
        <end position="184"/>
    </location>
</feature>
<dbReference type="GeneID" id="20320230"/>
<evidence type="ECO:0000256" key="1">
    <source>
        <dbReference type="SAM" id="MobiDB-lite"/>
    </source>
</evidence>
<accession>A0A074ZTQ8</accession>
<evidence type="ECO:0000313" key="3">
    <source>
        <dbReference type="Proteomes" id="UP000054324"/>
    </source>
</evidence>
<protein>
    <submittedName>
        <fullName evidence="2">Uncharacterized protein</fullName>
    </submittedName>
</protein>
<feature type="compositionally biased region" description="Basic residues" evidence="1">
    <location>
        <begin position="137"/>
        <end position="150"/>
    </location>
</feature>
<sequence>MLSVSARSTFGVRPRRRAHGVPREFPFVISRLTIGSRLTRSGKSFFDPTTLVPQKVFEESSQISKAFHRRCQPLGQQDVCQHAGSQLHPICNKSTGREPQVLFCNQVSILINYSAVPLPSCHATRKRHEGWNTARFPKPRQGKSRARGRVRTTDLPVRNRPTETKRVIAKVKKDSPSIQQSQRQ</sequence>
<dbReference type="KEGG" id="ovi:T265_06048"/>
<dbReference type="AlphaFoldDB" id="A0A074ZTQ8"/>
<evidence type="ECO:0000313" key="2">
    <source>
        <dbReference type="EMBL" id="KER26765.1"/>
    </source>
</evidence>
<dbReference type="OrthoDB" id="329563at2759"/>
<dbReference type="Proteomes" id="UP000054324">
    <property type="component" value="Unassembled WGS sequence"/>
</dbReference>
<dbReference type="EMBL" id="KL596739">
    <property type="protein sequence ID" value="KER26765.1"/>
    <property type="molecule type" value="Genomic_DNA"/>
</dbReference>
<organism evidence="2 3">
    <name type="scientific">Opisthorchis viverrini</name>
    <name type="common">Southeast Asian liver fluke</name>
    <dbReference type="NCBI Taxonomy" id="6198"/>
    <lineage>
        <taxon>Eukaryota</taxon>
        <taxon>Metazoa</taxon>
        <taxon>Spiralia</taxon>
        <taxon>Lophotrochozoa</taxon>
        <taxon>Platyhelminthes</taxon>
        <taxon>Trematoda</taxon>
        <taxon>Digenea</taxon>
        <taxon>Opisthorchiida</taxon>
        <taxon>Opisthorchiata</taxon>
        <taxon>Opisthorchiidae</taxon>
        <taxon>Opisthorchis</taxon>
    </lineage>
</organism>
<name>A0A074ZTQ8_OPIVI</name>
<keyword evidence="3" id="KW-1185">Reference proteome</keyword>
<dbReference type="CTD" id="20320230"/>
<dbReference type="RefSeq" id="XP_009169482.1">
    <property type="nucleotide sequence ID" value="XM_009171218.1"/>
</dbReference>
<proteinExistence type="predicted"/>
<feature type="compositionally biased region" description="Basic and acidic residues" evidence="1">
    <location>
        <begin position="160"/>
        <end position="175"/>
    </location>
</feature>
<reference evidence="2 3" key="1">
    <citation type="submission" date="2013-11" db="EMBL/GenBank/DDBJ databases">
        <title>Opisthorchis viverrini - life in the bile duct.</title>
        <authorList>
            <person name="Young N.D."/>
            <person name="Nagarajan N."/>
            <person name="Lin S.J."/>
            <person name="Korhonen P.K."/>
            <person name="Jex A.R."/>
            <person name="Hall R.S."/>
            <person name="Safavi-Hemami H."/>
            <person name="Kaewkong W."/>
            <person name="Bertrand D."/>
            <person name="Gao S."/>
            <person name="Seet Q."/>
            <person name="Wongkham S."/>
            <person name="Teh B.T."/>
            <person name="Wongkham C."/>
            <person name="Intapan P.M."/>
            <person name="Maleewong W."/>
            <person name="Yang X."/>
            <person name="Hu M."/>
            <person name="Wang Z."/>
            <person name="Hofmann A."/>
            <person name="Sternberg P.W."/>
            <person name="Tan P."/>
            <person name="Wang J."/>
            <person name="Gasser R.B."/>
        </authorList>
    </citation>
    <scope>NUCLEOTIDE SEQUENCE [LARGE SCALE GENOMIC DNA]</scope>
</reference>
<gene>
    <name evidence="2" type="ORF">T265_06048</name>
</gene>